<proteinExistence type="predicted"/>
<evidence type="ECO:0000259" key="2">
    <source>
        <dbReference type="Pfam" id="PF13609"/>
    </source>
</evidence>
<dbReference type="RefSeq" id="WP_191287365.1">
    <property type="nucleotide sequence ID" value="NZ_BNCH01000009.1"/>
</dbReference>
<dbReference type="InterPro" id="IPR023614">
    <property type="entry name" value="Porin_dom_sf"/>
</dbReference>
<organism evidence="3 4">
    <name type="scientific">Aliiroseovarius zhejiangensis</name>
    <dbReference type="NCBI Taxonomy" id="1632025"/>
    <lineage>
        <taxon>Bacteria</taxon>
        <taxon>Pseudomonadati</taxon>
        <taxon>Pseudomonadota</taxon>
        <taxon>Alphaproteobacteria</taxon>
        <taxon>Rhodobacterales</taxon>
        <taxon>Paracoccaceae</taxon>
        <taxon>Aliiroseovarius</taxon>
    </lineage>
</organism>
<sequence length="279" mass="28126">MKKILFASTALVASAGFAAADISFSGEVGAGFEYMDGAADEWTLDHYLTLSVSMTGETDGGLGFGAEVDITSTTAGGGVDGSSAYIEGGFGKFSVGDVGSAVDAKLGLSDIGYGGIGTDNVAEFLVDLADSGNMMYEGTFGDFGIAISHDFNGTEITSVAATYSMGDFNVGLGYDDWGNIDTSSTVHVKAGADIADFSVNALYSRNDDNDITSYGIHAAYTMGAATVSAAYSETDVAGVSADAYGLGVAYDLGGGATFNAGVGEVGGVTKADLGIIMLF</sequence>
<dbReference type="InterPro" id="IPR033900">
    <property type="entry name" value="Gram_neg_porin_domain"/>
</dbReference>
<feature type="domain" description="Porin" evidence="2">
    <location>
        <begin position="7"/>
        <end position="265"/>
    </location>
</feature>
<gene>
    <name evidence="3" type="ORF">GCM10016455_30020</name>
</gene>
<evidence type="ECO:0000256" key="1">
    <source>
        <dbReference type="SAM" id="SignalP"/>
    </source>
</evidence>
<feature type="signal peptide" evidence="1">
    <location>
        <begin position="1"/>
        <end position="20"/>
    </location>
</feature>
<keyword evidence="4" id="KW-1185">Reference proteome</keyword>
<keyword evidence="1" id="KW-0732">Signal</keyword>
<feature type="chain" id="PRO_5047051948" evidence="1">
    <location>
        <begin position="21"/>
        <end position="279"/>
    </location>
</feature>
<evidence type="ECO:0000313" key="4">
    <source>
        <dbReference type="Proteomes" id="UP000609802"/>
    </source>
</evidence>
<protein>
    <submittedName>
        <fullName evidence="3">Porin</fullName>
    </submittedName>
</protein>
<evidence type="ECO:0000313" key="3">
    <source>
        <dbReference type="EMBL" id="GHF06987.1"/>
    </source>
</evidence>
<reference evidence="4" key="1">
    <citation type="journal article" date="2019" name="Int. J. Syst. Evol. Microbiol.">
        <title>The Global Catalogue of Microorganisms (GCM) 10K type strain sequencing project: providing services to taxonomists for standard genome sequencing and annotation.</title>
        <authorList>
            <consortium name="The Broad Institute Genomics Platform"/>
            <consortium name="The Broad Institute Genome Sequencing Center for Infectious Disease"/>
            <person name="Wu L."/>
            <person name="Ma J."/>
        </authorList>
    </citation>
    <scope>NUCLEOTIDE SEQUENCE [LARGE SCALE GENOMIC DNA]</scope>
    <source>
        <strain evidence="4">KCTC 42443</strain>
    </source>
</reference>
<dbReference type="Gene3D" id="2.40.160.10">
    <property type="entry name" value="Porin"/>
    <property type="match status" value="1"/>
</dbReference>
<dbReference type="Proteomes" id="UP000609802">
    <property type="component" value="Unassembled WGS sequence"/>
</dbReference>
<comment type="caution">
    <text evidence="3">The sequence shown here is derived from an EMBL/GenBank/DDBJ whole genome shotgun (WGS) entry which is preliminary data.</text>
</comment>
<name>A0ABQ3J8D9_9RHOB</name>
<dbReference type="EMBL" id="BNCH01000009">
    <property type="protein sequence ID" value="GHF06987.1"/>
    <property type="molecule type" value="Genomic_DNA"/>
</dbReference>
<dbReference type="SUPFAM" id="SSF56935">
    <property type="entry name" value="Porins"/>
    <property type="match status" value="1"/>
</dbReference>
<accession>A0ABQ3J8D9</accession>
<dbReference type="Pfam" id="PF13609">
    <property type="entry name" value="Porin_4"/>
    <property type="match status" value="1"/>
</dbReference>